<comment type="caution">
    <text evidence="2">The sequence shown here is derived from an EMBL/GenBank/DDBJ whole genome shotgun (WGS) entry which is preliminary data.</text>
</comment>
<evidence type="ECO:0000313" key="3">
    <source>
        <dbReference type="Proteomes" id="UP000076078"/>
    </source>
</evidence>
<dbReference type="Gene3D" id="2.40.440.10">
    <property type="entry name" value="L,D-transpeptidase catalytic domain-like"/>
    <property type="match status" value="1"/>
</dbReference>
<dbReference type="InterPro" id="IPR021225">
    <property type="entry name" value="Tlde1_dom"/>
</dbReference>
<dbReference type="AlphaFoldDB" id="A0A151Z668"/>
<organism evidence="2 3">
    <name type="scientific">Tieghemostelium lacteum</name>
    <name type="common">Slime mold</name>
    <name type="synonym">Dictyostelium lacteum</name>
    <dbReference type="NCBI Taxonomy" id="361077"/>
    <lineage>
        <taxon>Eukaryota</taxon>
        <taxon>Amoebozoa</taxon>
        <taxon>Evosea</taxon>
        <taxon>Eumycetozoa</taxon>
        <taxon>Dictyostelia</taxon>
        <taxon>Dictyosteliales</taxon>
        <taxon>Raperosteliaceae</taxon>
        <taxon>Tieghemostelium</taxon>
    </lineage>
</organism>
<evidence type="ECO:0000313" key="2">
    <source>
        <dbReference type="EMBL" id="KYQ89456.1"/>
    </source>
</evidence>
<dbReference type="EMBL" id="LODT01000041">
    <property type="protein sequence ID" value="KYQ89456.1"/>
    <property type="molecule type" value="Genomic_DNA"/>
</dbReference>
<gene>
    <name evidence="2" type="ORF">DLAC_10125</name>
</gene>
<dbReference type="Proteomes" id="UP000076078">
    <property type="component" value="Unassembled WGS sequence"/>
</dbReference>
<dbReference type="InterPro" id="IPR038063">
    <property type="entry name" value="Transpep_catalytic_dom"/>
</dbReference>
<dbReference type="InParanoid" id="A0A151Z668"/>
<keyword evidence="3" id="KW-1185">Reference proteome</keyword>
<protein>
    <recommendedName>
        <fullName evidence="1">Tlde1 domain-containing protein</fullName>
    </recommendedName>
</protein>
<dbReference type="Pfam" id="PF10908">
    <property type="entry name" value="Tlde1_dom"/>
    <property type="match status" value="1"/>
</dbReference>
<dbReference type="OrthoDB" id="9991655at2759"/>
<evidence type="ECO:0000259" key="1">
    <source>
        <dbReference type="Pfam" id="PF10908"/>
    </source>
</evidence>
<dbReference type="OMA" id="RTEIMIH"/>
<sequence length="125" mass="13677">MTWTYSQTTGRISGVFQGKPYTAQGYSGRGIYKNVPEYQYVKNQGPIPQGTYTIGKPHVSVKTGRYVMDLTPNPNNNMFGRSDFQIHGDSILDPGNASNGCIVLSHDARVTIYTSGDLILTVVKG</sequence>
<reference evidence="2 3" key="1">
    <citation type="submission" date="2015-12" db="EMBL/GenBank/DDBJ databases">
        <title>Dictyostelia acquired genes for synthesis and detection of signals that induce cell-type specialization by lateral gene transfer from prokaryotes.</title>
        <authorList>
            <person name="Gloeckner G."/>
            <person name="Schaap P."/>
        </authorList>
    </citation>
    <scope>NUCLEOTIDE SEQUENCE [LARGE SCALE GENOMIC DNA]</scope>
    <source>
        <strain evidence="2 3">TK</strain>
    </source>
</reference>
<accession>A0A151Z668</accession>
<feature type="domain" description="Tlde1" evidence="1">
    <location>
        <begin position="23"/>
        <end position="111"/>
    </location>
</feature>
<proteinExistence type="predicted"/>
<name>A0A151Z668_TIELA</name>